<dbReference type="AlphaFoldDB" id="A0A919IYN5"/>
<proteinExistence type="predicted"/>
<comment type="caution">
    <text evidence="2">The sequence shown here is derived from an EMBL/GenBank/DDBJ whole genome shotgun (WGS) entry which is preliminary data.</text>
</comment>
<protein>
    <recommendedName>
        <fullName evidence="4">Fimbrial assembly family protein</fullName>
    </recommendedName>
</protein>
<dbReference type="Proteomes" id="UP000598174">
    <property type="component" value="Unassembled WGS sequence"/>
</dbReference>
<keyword evidence="1" id="KW-1133">Transmembrane helix</keyword>
<keyword evidence="1" id="KW-0472">Membrane</keyword>
<accession>A0A919IYN5</accession>
<feature type="transmembrane region" description="Helical" evidence="1">
    <location>
        <begin position="45"/>
        <end position="64"/>
    </location>
</feature>
<evidence type="ECO:0000313" key="3">
    <source>
        <dbReference type="Proteomes" id="UP000598174"/>
    </source>
</evidence>
<evidence type="ECO:0000313" key="2">
    <source>
        <dbReference type="EMBL" id="GIE09703.1"/>
    </source>
</evidence>
<reference evidence="2" key="1">
    <citation type="submission" date="2021-01" db="EMBL/GenBank/DDBJ databases">
        <title>Whole genome shotgun sequence of Actinoplanes ferrugineus NBRC 15555.</title>
        <authorList>
            <person name="Komaki H."/>
            <person name="Tamura T."/>
        </authorList>
    </citation>
    <scope>NUCLEOTIDE SEQUENCE</scope>
    <source>
        <strain evidence="2">NBRC 15555</strain>
    </source>
</reference>
<dbReference type="EMBL" id="BOMM01000011">
    <property type="protein sequence ID" value="GIE09703.1"/>
    <property type="molecule type" value="Genomic_DNA"/>
</dbReference>
<gene>
    <name evidence="2" type="ORF">Afe05nite_15430</name>
</gene>
<sequence length="228" mass="23929">MSTSTALLPLDPAVSPEHAVRILPIRANLLPPEILAGRNARRTRFLLIGAVVLVAAVMGGWYLLADSQRDLAASDLASVTKQADGIRDTMRNDEKYKNVTTVITERDEIKGNLKTALAKDLPLYTLIDAVRSAAEKKNGTLASIVASLPEGGNGISADAVGTLQISGVAKDKATTADIVDALAGVDGVQNVYLTSAAGQSGIWTFTLTAEISTKYECGRFSAKTCGGK</sequence>
<name>A0A919IYN5_9ACTN</name>
<keyword evidence="3" id="KW-1185">Reference proteome</keyword>
<organism evidence="2 3">
    <name type="scientific">Paractinoplanes ferrugineus</name>
    <dbReference type="NCBI Taxonomy" id="113564"/>
    <lineage>
        <taxon>Bacteria</taxon>
        <taxon>Bacillati</taxon>
        <taxon>Actinomycetota</taxon>
        <taxon>Actinomycetes</taxon>
        <taxon>Micromonosporales</taxon>
        <taxon>Micromonosporaceae</taxon>
        <taxon>Paractinoplanes</taxon>
    </lineage>
</organism>
<keyword evidence="1" id="KW-0812">Transmembrane</keyword>
<evidence type="ECO:0000256" key="1">
    <source>
        <dbReference type="SAM" id="Phobius"/>
    </source>
</evidence>
<evidence type="ECO:0008006" key="4">
    <source>
        <dbReference type="Google" id="ProtNLM"/>
    </source>
</evidence>
<dbReference type="RefSeq" id="WP_203816304.1">
    <property type="nucleotide sequence ID" value="NZ_BAAABP010000007.1"/>
</dbReference>